<dbReference type="Proteomes" id="UP000554144">
    <property type="component" value="Unassembled WGS sequence"/>
</dbReference>
<organism evidence="1 2">
    <name type="scientific">Pollutimonas harenae</name>
    <dbReference type="NCBI Taxonomy" id="657015"/>
    <lineage>
        <taxon>Bacteria</taxon>
        <taxon>Pseudomonadati</taxon>
        <taxon>Pseudomonadota</taxon>
        <taxon>Betaproteobacteria</taxon>
        <taxon>Burkholderiales</taxon>
        <taxon>Alcaligenaceae</taxon>
        <taxon>Pollutimonas</taxon>
    </lineage>
</organism>
<dbReference type="EMBL" id="JACCEV010000001">
    <property type="protein sequence ID" value="NYT84321.1"/>
    <property type="molecule type" value="Genomic_DNA"/>
</dbReference>
<accession>A0A853GQB4</accession>
<protein>
    <submittedName>
        <fullName evidence="1">Uncharacterized protein</fullName>
    </submittedName>
</protein>
<proteinExistence type="predicted"/>
<sequence length="271" mass="27546">MKLETLILDSITKLPSSARHIVAYCASHGGRFSGALALQTGIRAVILCDAGVGLRQAGIASLAMLQDHGVAAATVGHNTACIGNGQDGYARGRISYLNAAAAALGVEAGEPCSQAMEKLAGQVPANDMHGASATAVAEQRNIVHLPGAGQVVLADSNSLVTQDDVGQIVVCGSHGGLLGNDPLSAVRFDVRAIVFNDADRGMDDAGLSRLPALDQRGIPAACVSAWTASIGDAQSSYQTGIISALNNTAKNCGALLGMSTQEFVLQLSAQA</sequence>
<reference evidence="1 2" key="1">
    <citation type="submission" date="2020-07" db="EMBL/GenBank/DDBJ databases">
        <title>Taxonomic revisions and descriptions of new bacterial species based on genomic comparisons in the high-G+C-content subgroup of the family Alcaligenaceae.</title>
        <authorList>
            <person name="Szabo A."/>
            <person name="Felfoldi T."/>
        </authorList>
    </citation>
    <scope>NUCLEOTIDE SEQUENCE [LARGE SCALE GENOMIC DNA]</scope>
    <source>
        <strain evidence="1 2">DSM 25667</strain>
    </source>
</reference>
<evidence type="ECO:0000313" key="2">
    <source>
        <dbReference type="Proteomes" id="UP000554144"/>
    </source>
</evidence>
<dbReference type="RefSeq" id="WP_167667254.1">
    <property type="nucleotide sequence ID" value="NZ_JACCEV010000001.1"/>
</dbReference>
<dbReference type="AlphaFoldDB" id="A0A853GQB4"/>
<keyword evidence="2" id="KW-1185">Reference proteome</keyword>
<gene>
    <name evidence="1" type="ORF">H0A62_01785</name>
</gene>
<evidence type="ECO:0000313" key="1">
    <source>
        <dbReference type="EMBL" id="NYT84321.1"/>
    </source>
</evidence>
<name>A0A853GQB4_9BURK</name>
<comment type="caution">
    <text evidence="1">The sequence shown here is derived from an EMBL/GenBank/DDBJ whole genome shotgun (WGS) entry which is preliminary data.</text>
</comment>